<accession>A0ABV8ES05</accession>
<dbReference type="Proteomes" id="UP001595766">
    <property type="component" value="Unassembled WGS sequence"/>
</dbReference>
<name>A0ABV8ES05_9BACT</name>
<gene>
    <name evidence="1" type="ORF">ACFOUP_16545</name>
</gene>
<dbReference type="EMBL" id="JBHSAV010000092">
    <property type="protein sequence ID" value="MFC3977995.1"/>
    <property type="molecule type" value="Genomic_DNA"/>
</dbReference>
<organism evidence="1 2">
    <name type="scientific">Belliella kenyensis</name>
    <dbReference type="NCBI Taxonomy" id="1472724"/>
    <lineage>
        <taxon>Bacteria</taxon>
        <taxon>Pseudomonadati</taxon>
        <taxon>Bacteroidota</taxon>
        <taxon>Cytophagia</taxon>
        <taxon>Cytophagales</taxon>
        <taxon>Cyclobacteriaceae</taxon>
        <taxon>Belliella</taxon>
    </lineage>
</organism>
<sequence length="213" mass="24989">MKFLISEHEKETLEVKHLQKILDENFWLFGEQFRLFSSTEGALKNVLIKYAKEVLEIKDPELESSPNGEVDLFLTKTESIGEGIQKNIIVEIKRASKLLAEGKEYNQINDYRKKILEQNICNGENQYWEFYLIGKNYDKGINELIQNAKQHGEKDKGLSFSINDGRVKIYVRKWSDILEVEWGTKMKYLKERLQIQAKKEKATPQEITEDLIK</sequence>
<proteinExistence type="predicted"/>
<evidence type="ECO:0000313" key="2">
    <source>
        <dbReference type="Proteomes" id="UP001595766"/>
    </source>
</evidence>
<protein>
    <recommendedName>
        <fullName evidence="3">PD-(D/E)XK nuclease superfamily protein</fullName>
    </recommendedName>
</protein>
<keyword evidence="2" id="KW-1185">Reference proteome</keyword>
<evidence type="ECO:0000313" key="1">
    <source>
        <dbReference type="EMBL" id="MFC3977995.1"/>
    </source>
</evidence>
<dbReference type="RefSeq" id="WP_241296220.1">
    <property type="nucleotide sequence ID" value="NZ_JAKZGR010000012.1"/>
</dbReference>
<reference evidence="2" key="1">
    <citation type="journal article" date="2019" name="Int. J. Syst. Evol. Microbiol.">
        <title>The Global Catalogue of Microorganisms (GCM) 10K type strain sequencing project: providing services to taxonomists for standard genome sequencing and annotation.</title>
        <authorList>
            <consortium name="The Broad Institute Genomics Platform"/>
            <consortium name="The Broad Institute Genome Sequencing Center for Infectious Disease"/>
            <person name="Wu L."/>
            <person name="Ma J."/>
        </authorList>
    </citation>
    <scope>NUCLEOTIDE SEQUENCE [LARGE SCALE GENOMIC DNA]</scope>
    <source>
        <strain evidence="2">CECT 8551</strain>
    </source>
</reference>
<evidence type="ECO:0008006" key="3">
    <source>
        <dbReference type="Google" id="ProtNLM"/>
    </source>
</evidence>
<comment type="caution">
    <text evidence="1">The sequence shown here is derived from an EMBL/GenBank/DDBJ whole genome shotgun (WGS) entry which is preliminary data.</text>
</comment>